<organism evidence="1 2">
    <name type="scientific">Marinibactrum halimedae</name>
    <dbReference type="NCBI Taxonomy" id="1444977"/>
    <lineage>
        <taxon>Bacteria</taxon>
        <taxon>Pseudomonadati</taxon>
        <taxon>Pseudomonadota</taxon>
        <taxon>Gammaproteobacteria</taxon>
        <taxon>Cellvibrionales</taxon>
        <taxon>Cellvibrionaceae</taxon>
        <taxon>Marinibactrum</taxon>
    </lineage>
</organism>
<evidence type="ECO:0000313" key="2">
    <source>
        <dbReference type="Proteomes" id="UP001156870"/>
    </source>
</evidence>
<name>A0AA37WL66_9GAMM</name>
<protein>
    <submittedName>
        <fullName evidence="1">Uncharacterized protein</fullName>
    </submittedName>
</protein>
<dbReference type="AlphaFoldDB" id="A0AA37WL66"/>
<accession>A0AA37WL66</accession>
<proteinExistence type="predicted"/>
<keyword evidence="2" id="KW-1185">Reference proteome</keyword>
<gene>
    <name evidence="1" type="ORF">GCM10007877_06940</name>
</gene>
<evidence type="ECO:0000313" key="1">
    <source>
        <dbReference type="EMBL" id="GLS24980.1"/>
    </source>
</evidence>
<dbReference type="Proteomes" id="UP001156870">
    <property type="component" value="Unassembled WGS sequence"/>
</dbReference>
<sequence>MGEVYLPIDLSYQWIYAYLRIYVYLGRCTRSLNIAYTHERTSTAGTLI</sequence>
<comment type="caution">
    <text evidence="1">The sequence shown here is derived from an EMBL/GenBank/DDBJ whole genome shotgun (WGS) entry which is preliminary data.</text>
</comment>
<reference evidence="1 2" key="1">
    <citation type="journal article" date="2014" name="Int. J. Syst. Evol. Microbiol.">
        <title>Complete genome sequence of Corynebacterium casei LMG S-19264T (=DSM 44701T), isolated from a smear-ripened cheese.</title>
        <authorList>
            <consortium name="US DOE Joint Genome Institute (JGI-PGF)"/>
            <person name="Walter F."/>
            <person name="Albersmeier A."/>
            <person name="Kalinowski J."/>
            <person name="Ruckert C."/>
        </authorList>
    </citation>
    <scope>NUCLEOTIDE SEQUENCE [LARGE SCALE GENOMIC DNA]</scope>
    <source>
        <strain evidence="1 2">NBRC 110095</strain>
    </source>
</reference>
<dbReference type="EMBL" id="BSPD01000020">
    <property type="protein sequence ID" value="GLS24980.1"/>
    <property type="molecule type" value="Genomic_DNA"/>
</dbReference>